<keyword evidence="1" id="KW-0812">Transmembrane</keyword>
<feature type="transmembrane region" description="Helical" evidence="1">
    <location>
        <begin position="25"/>
        <end position="45"/>
    </location>
</feature>
<keyword evidence="1" id="KW-1133">Transmembrane helix</keyword>
<reference evidence="2" key="1">
    <citation type="journal article" name="BMC Genomics">
        <title>Long-read sequencing and de novo genome assembly of marine medaka (Oryzias melastigma).</title>
        <authorList>
            <person name="Liang P."/>
            <person name="Saqib H.S.A."/>
            <person name="Ni X."/>
            <person name="Shen Y."/>
        </authorList>
    </citation>
    <scope>NUCLEOTIDE SEQUENCE</scope>
    <source>
        <strain evidence="2">Bigg-433</strain>
    </source>
</reference>
<dbReference type="AlphaFoldDB" id="A0A834C5N3"/>
<sequence length="159" mass="17424">MFLYLLVSAAYHSSRWLPRTRRLKFQIVNVVFILVVLIPQIYIMARPKSSRYCKQPLLINLCVSVALSFIASGFSLLFTLLDPVPQSLWASFHLFGLLSCGHGLSTSILTLTAAECVKSTPELYHMSAALTVASAVSAGVLLLRGGLWLSNRRPAGQTG</sequence>
<evidence type="ECO:0000256" key="1">
    <source>
        <dbReference type="SAM" id="Phobius"/>
    </source>
</evidence>
<evidence type="ECO:0000313" key="3">
    <source>
        <dbReference type="Proteomes" id="UP000646548"/>
    </source>
</evidence>
<feature type="transmembrane region" description="Helical" evidence="1">
    <location>
        <begin position="123"/>
        <end position="143"/>
    </location>
</feature>
<organism evidence="2 3">
    <name type="scientific">Oryzias melastigma</name>
    <name type="common">Marine medaka</name>
    <dbReference type="NCBI Taxonomy" id="30732"/>
    <lineage>
        <taxon>Eukaryota</taxon>
        <taxon>Metazoa</taxon>
        <taxon>Chordata</taxon>
        <taxon>Craniata</taxon>
        <taxon>Vertebrata</taxon>
        <taxon>Euteleostomi</taxon>
        <taxon>Actinopterygii</taxon>
        <taxon>Neopterygii</taxon>
        <taxon>Teleostei</taxon>
        <taxon>Neoteleostei</taxon>
        <taxon>Acanthomorphata</taxon>
        <taxon>Ovalentaria</taxon>
        <taxon>Atherinomorphae</taxon>
        <taxon>Beloniformes</taxon>
        <taxon>Adrianichthyidae</taxon>
        <taxon>Oryziinae</taxon>
        <taxon>Oryzias</taxon>
    </lineage>
</organism>
<feature type="transmembrane region" description="Helical" evidence="1">
    <location>
        <begin position="87"/>
        <end position="111"/>
    </location>
</feature>
<feature type="transmembrane region" description="Helical" evidence="1">
    <location>
        <begin position="57"/>
        <end position="81"/>
    </location>
</feature>
<comment type="caution">
    <text evidence="2">The sequence shown here is derived from an EMBL/GenBank/DDBJ whole genome shotgun (WGS) entry which is preliminary data.</text>
</comment>
<proteinExistence type="predicted"/>
<dbReference type="Proteomes" id="UP000646548">
    <property type="component" value="Unassembled WGS sequence"/>
</dbReference>
<accession>A0A834C5N3</accession>
<dbReference type="EMBL" id="WKFB01000344">
    <property type="protein sequence ID" value="KAF6726097.1"/>
    <property type="molecule type" value="Genomic_DNA"/>
</dbReference>
<evidence type="ECO:0000313" key="2">
    <source>
        <dbReference type="EMBL" id="KAF6726097.1"/>
    </source>
</evidence>
<protein>
    <submittedName>
        <fullName evidence="2">Uncharacterized protein</fullName>
    </submittedName>
</protein>
<gene>
    <name evidence="2" type="ORF">FQA47_007541</name>
</gene>
<keyword evidence="1" id="KW-0472">Membrane</keyword>
<name>A0A834C5N3_ORYME</name>